<comment type="caution">
    <text evidence="6">The sequence shown here is derived from an EMBL/GenBank/DDBJ whole genome shotgun (WGS) entry which is preliminary data.</text>
</comment>
<evidence type="ECO:0000256" key="3">
    <source>
        <dbReference type="PIRSR" id="PIRSR000390-1"/>
    </source>
</evidence>
<dbReference type="InterPro" id="IPR015422">
    <property type="entry name" value="PyrdxlP-dep_Trfase_small"/>
</dbReference>
<dbReference type="PIRSF" id="PIRSF000390">
    <property type="entry name" value="PLP_StrS"/>
    <property type="match status" value="1"/>
</dbReference>
<dbReference type="Gene3D" id="3.40.640.10">
    <property type="entry name" value="Type I PLP-dependent aspartate aminotransferase-like (Major domain)"/>
    <property type="match status" value="1"/>
</dbReference>
<feature type="modified residue" description="N6-(pyridoxal phosphate)lysine" evidence="4">
    <location>
        <position position="184"/>
    </location>
</feature>
<proteinExistence type="inferred from homology"/>
<accession>A0A158IZC3</accession>
<evidence type="ECO:0000256" key="5">
    <source>
        <dbReference type="RuleBase" id="RU004508"/>
    </source>
</evidence>
<feature type="active site" description="Proton acceptor" evidence="3">
    <location>
        <position position="184"/>
    </location>
</feature>
<dbReference type="SUPFAM" id="SSF53383">
    <property type="entry name" value="PLP-dependent transferases"/>
    <property type="match status" value="1"/>
</dbReference>
<dbReference type="Proteomes" id="UP000054717">
    <property type="component" value="Unassembled WGS sequence"/>
</dbReference>
<sequence length="366" mass="40205">MIPFFDMHAVQSTLQQQISDAFERVSRSGHMILGPESTAFEEEFAHYCGARFCVGVGNGLDALALTLRAWGIGPGDEVLVPSHTFIATWLAVSMVGATPVPVEIDEHHVLDARCLAARITPRSAAVIPVHLYGQAAAMDEIRGIAGKAGLLVLEDAAQAHGAKYRQRRCGSLGDAAAFSFYPTKNLGAMGDGGAIVTDDAALADKLMALRNYGSKAKYVHEIPGTNSRLDELQAAILRTKLPYLDDWNDRRRAIAQHYTAGLKGLDGIETPLIAPHNDHVFHLYVVRAKEREKLISFLAHREIKTAIHYPLAPHMQRAFSELGIPANDLPLARRAAEELLSLPLWPQMRIDDVDRVVEALRDFARR</sequence>
<dbReference type="Gene3D" id="3.90.1150.10">
    <property type="entry name" value="Aspartate Aminotransferase, domain 1"/>
    <property type="match status" value="1"/>
</dbReference>
<keyword evidence="1 4" id="KW-0663">Pyridoxal phosphate</keyword>
<evidence type="ECO:0000313" key="7">
    <source>
        <dbReference type="Proteomes" id="UP000054717"/>
    </source>
</evidence>
<dbReference type="CDD" id="cd00616">
    <property type="entry name" value="AHBA_syn"/>
    <property type="match status" value="1"/>
</dbReference>
<dbReference type="Pfam" id="PF01041">
    <property type="entry name" value="DegT_DnrJ_EryC1"/>
    <property type="match status" value="1"/>
</dbReference>
<dbReference type="PANTHER" id="PTHR30244">
    <property type="entry name" value="TRANSAMINASE"/>
    <property type="match status" value="1"/>
</dbReference>
<dbReference type="GO" id="GO:0000271">
    <property type="term" value="P:polysaccharide biosynthetic process"/>
    <property type="evidence" value="ECO:0007669"/>
    <property type="project" value="TreeGrafter"/>
</dbReference>
<evidence type="ECO:0000256" key="1">
    <source>
        <dbReference type="ARBA" id="ARBA00022898"/>
    </source>
</evidence>
<evidence type="ECO:0000256" key="2">
    <source>
        <dbReference type="ARBA" id="ARBA00037999"/>
    </source>
</evidence>
<dbReference type="PANTHER" id="PTHR30244:SF36">
    <property type="entry name" value="3-OXO-GLUCOSE-6-PHOSPHATE:GLUTAMATE AMINOTRANSFERASE"/>
    <property type="match status" value="1"/>
</dbReference>
<comment type="similarity">
    <text evidence="2 5">Belongs to the DegT/DnrJ/EryC1 family.</text>
</comment>
<dbReference type="InterPro" id="IPR015424">
    <property type="entry name" value="PyrdxlP-dep_Trfase"/>
</dbReference>
<protein>
    <submittedName>
        <fullName evidence="6">Perosamine synthetase</fullName>
    </submittedName>
</protein>
<keyword evidence="7" id="KW-1185">Reference proteome</keyword>
<evidence type="ECO:0000313" key="6">
    <source>
        <dbReference type="EMBL" id="SAL61440.1"/>
    </source>
</evidence>
<dbReference type="FunFam" id="3.40.640.10:FF:000089">
    <property type="entry name" value="Aminotransferase, DegT/DnrJ/EryC1/StrS family"/>
    <property type="match status" value="1"/>
</dbReference>
<reference evidence="6" key="1">
    <citation type="submission" date="2016-01" db="EMBL/GenBank/DDBJ databases">
        <authorList>
            <person name="Peeters Charlotte."/>
        </authorList>
    </citation>
    <scope>NUCLEOTIDE SEQUENCE</scope>
    <source>
        <strain evidence="6">LMG 22936</strain>
    </source>
</reference>
<dbReference type="InterPro" id="IPR000653">
    <property type="entry name" value="DegT/StrS_aminotransferase"/>
</dbReference>
<dbReference type="EMBL" id="FCNZ02000013">
    <property type="protein sequence ID" value="SAL61440.1"/>
    <property type="molecule type" value="Genomic_DNA"/>
</dbReference>
<gene>
    <name evidence="6" type="ORF">AWB66_03542</name>
</gene>
<dbReference type="RefSeq" id="WP_087631479.1">
    <property type="nucleotide sequence ID" value="NZ_FCNZ02000013.1"/>
</dbReference>
<dbReference type="AlphaFoldDB" id="A0A158IZC3"/>
<dbReference type="STRING" id="326475.AWB66_03542"/>
<dbReference type="InterPro" id="IPR015421">
    <property type="entry name" value="PyrdxlP-dep_Trfase_major"/>
</dbReference>
<dbReference type="GO" id="GO:0030170">
    <property type="term" value="F:pyridoxal phosphate binding"/>
    <property type="evidence" value="ECO:0007669"/>
    <property type="project" value="UniProtKB-ARBA"/>
</dbReference>
<dbReference type="GO" id="GO:0008483">
    <property type="term" value="F:transaminase activity"/>
    <property type="evidence" value="ECO:0007669"/>
    <property type="project" value="TreeGrafter"/>
</dbReference>
<organism evidence="6 7">
    <name type="scientific">Caballeronia telluris</name>
    <dbReference type="NCBI Taxonomy" id="326475"/>
    <lineage>
        <taxon>Bacteria</taxon>
        <taxon>Pseudomonadati</taxon>
        <taxon>Pseudomonadota</taxon>
        <taxon>Betaproteobacteria</taxon>
        <taxon>Burkholderiales</taxon>
        <taxon>Burkholderiaceae</taxon>
        <taxon>Caballeronia</taxon>
    </lineage>
</organism>
<evidence type="ECO:0000256" key="4">
    <source>
        <dbReference type="PIRSR" id="PIRSR000390-2"/>
    </source>
</evidence>
<name>A0A158IZC3_9BURK</name>